<dbReference type="InterPro" id="IPR001611">
    <property type="entry name" value="Leu-rich_rpt"/>
</dbReference>
<feature type="region of interest" description="Disordered" evidence="5">
    <location>
        <begin position="472"/>
        <end position="602"/>
    </location>
</feature>
<dbReference type="Gene3D" id="3.80.10.10">
    <property type="entry name" value="Ribonuclease Inhibitor"/>
    <property type="match status" value="3"/>
</dbReference>
<evidence type="ECO:0000313" key="6">
    <source>
        <dbReference type="EMBL" id="KAF7265554.1"/>
    </source>
</evidence>
<keyword evidence="3" id="KW-0677">Repeat</keyword>
<keyword evidence="2" id="KW-0433">Leucine-rich repeat</keyword>
<evidence type="ECO:0000256" key="3">
    <source>
        <dbReference type="ARBA" id="ARBA00022737"/>
    </source>
</evidence>
<feature type="compositionally biased region" description="Basic and acidic residues" evidence="5">
    <location>
        <begin position="518"/>
        <end position="541"/>
    </location>
</feature>
<evidence type="ECO:0000256" key="4">
    <source>
        <dbReference type="ARBA" id="ARBA00024433"/>
    </source>
</evidence>
<name>A0A834HPK9_RHYFE</name>
<keyword evidence="7" id="KW-1185">Reference proteome</keyword>
<dbReference type="SMART" id="SM00365">
    <property type="entry name" value="LRR_SD22"/>
    <property type="match status" value="6"/>
</dbReference>
<feature type="compositionally biased region" description="Low complexity" evidence="5">
    <location>
        <begin position="478"/>
        <end position="513"/>
    </location>
</feature>
<dbReference type="PROSITE" id="PS51450">
    <property type="entry name" value="LRR"/>
    <property type="match status" value="5"/>
</dbReference>
<dbReference type="SUPFAM" id="SSF52058">
    <property type="entry name" value="L domain-like"/>
    <property type="match status" value="1"/>
</dbReference>
<gene>
    <name evidence="6" type="ORF">GWI33_021008</name>
</gene>
<comment type="function">
    <text evidence="1">Cilium-specific protein required for cilia structures.</text>
</comment>
<organism evidence="6 7">
    <name type="scientific">Rhynchophorus ferrugineus</name>
    <name type="common">Red palm weevil</name>
    <name type="synonym">Curculio ferrugineus</name>
    <dbReference type="NCBI Taxonomy" id="354439"/>
    <lineage>
        <taxon>Eukaryota</taxon>
        <taxon>Metazoa</taxon>
        <taxon>Ecdysozoa</taxon>
        <taxon>Arthropoda</taxon>
        <taxon>Hexapoda</taxon>
        <taxon>Insecta</taxon>
        <taxon>Pterygota</taxon>
        <taxon>Neoptera</taxon>
        <taxon>Endopterygota</taxon>
        <taxon>Coleoptera</taxon>
        <taxon>Polyphaga</taxon>
        <taxon>Cucujiformia</taxon>
        <taxon>Curculionidae</taxon>
        <taxon>Dryophthorinae</taxon>
        <taxon>Rhynchophorus</taxon>
    </lineage>
</organism>
<dbReference type="InterPro" id="IPR050576">
    <property type="entry name" value="Cilia_flagella_integrity"/>
</dbReference>
<dbReference type="AlphaFoldDB" id="A0A834HPK9"/>
<accession>A0A834HPK9</accession>
<comment type="caution">
    <text evidence="6">The sequence shown here is derived from an EMBL/GenBank/DDBJ whole genome shotgun (WGS) entry which is preliminary data.</text>
</comment>
<dbReference type="PANTHER" id="PTHR45973:SF8">
    <property type="entry name" value="LEUCINE-RICH REPEAT-CONTAINING PROTEIN 49"/>
    <property type="match status" value="1"/>
</dbReference>
<evidence type="ECO:0000256" key="1">
    <source>
        <dbReference type="ARBA" id="ARBA00003843"/>
    </source>
</evidence>
<sequence>MPTSSCAATIDKKKNYRYIPQRSVDQNGVEENSEKHLLKIAPALPINNRRIYVRSHSTLNAASISKVQEQSIFDCIALQTGSDGISRVSRSQNEKEKHPDRISLDRRGLTHVPIIEGEPRLRLLSLQHNLLTSLEMITKQKFPTLVFLDIYDNQLEQIHFIDLLENLRVLLMGKNRIKKIEGLETLKKLEVLDLHGNQIGQVSGLGNLSELKVLNLAGNQIRIIGTKDLQGLDSLQELNLRRNRLKKLHGCGDLNNLIKLFLSNNDLQSVEDISSIAKSPNIKDISIDNNPIFLTGDCVSFLVAYLPHLVKLNAMQITDQVRKAAMAWRRNKECTNAAFMDLTSETTLNYRREEVISNARTNWELLRSQTKCLMNNVTTVDKSIKNLKPDSDFILTSLAKPNLKSQLKCNQKSKLYTRLPSKVSLLPDKKLNLSNVGSQEAESLQNTSSNTSELLKLPPILVPIIKKLEKGDEGGLKHSGSLSSLGPNIDSSSSVASGSDLAPSSSSSASSDSSDSDSDSREEAKVDLHSESIVANEKDSEIASQTEKITTIEVEETSSNLSMTTNNSSILSAPSTSESEKGNTKSYSTSSGTRSIKSAISGRSVSIKSTNRAVTAKPKKSSPCIPKDREQGGDYLIEICGRHLNIYGQGALRFIDKPWNNTKAQDVNTVKFNYVNFSSVTGFLSKVKHRFPNTDNFVFKETNINCLGQLNAISEVQGLVSLTIDPEGNPICEKNWRPYAIYRLSHWGLKVINDVEITDEDIKQANIDYQSLSDLVLWSLPDVLLQPLLVRLRIDVSHSLGEHNAKKWLLKADPQLQSVVCKEALQWKNGSVNQEDIMLRQKAKQYISMLLDETVNSMNKLKILDQEWSHIMHEFVQNTLLDYSQLDMYMKQKIQELK</sequence>
<dbReference type="PANTHER" id="PTHR45973">
    <property type="entry name" value="PROTEIN PHOSPHATASE 1 REGULATORY SUBUNIT SDS22-RELATED"/>
    <property type="match status" value="1"/>
</dbReference>
<evidence type="ECO:0000313" key="7">
    <source>
        <dbReference type="Proteomes" id="UP000625711"/>
    </source>
</evidence>
<feature type="compositionally biased region" description="Low complexity" evidence="5">
    <location>
        <begin position="546"/>
        <end position="572"/>
    </location>
</feature>
<evidence type="ECO:0000256" key="2">
    <source>
        <dbReference type="ARBA" id="ARBA00022614"/>
    </source>
</evidence>
<reference evidence="6" key="1">
    <citation type="submission" date="2020-08" db="EMBL/GenBank/DDBJ databases">
        <title>Genome sequencing and assembly of the red palm weevil Rhynchophorus ferrugineus.</title>
        <authorList>
            <person name="Dias G.B."/>
            <person name="Bergman C.M."/>
            <person name="Manee M."/>
        </authorList>
    </citation>
    <scope>NUCLEOTIDE SEQUENCE</scope>
    <source>
        <strain evidence="6">AA-2017</strain>
        <tissue evidence="6">Whole larva</tissue>
    </source>
</reference>
<dbReference type="Proteomes" id="UP000625711">
    <property type="component" value="Unassembled WGS sequence"/>
</dbReference>
<dbReference type="EMBL" id="JAACXV010014605">
    <property type="protein sequence ID" value="KAF7265554.1"/>
    <property type="molecule type" value="Genomic_DNA"/>
</dbReference>
<dbReference type="InterPro" id="IPR025875">
    <property type="entry name" value="Leu-rich_rpt_4"/>
</dbReference>
<dbReference type="InterPro" id="IPR003591">
    <property type="entry name" value="Leu-rich_rpt_typical-subtyp"/>
</dbReference>
<dbReference type="Pfam" id="PF12799">
    <property type="entry name" value="LRR_4"/>
    <property type="match status" value="1"/>
</dbReference>
<dbReference type="OrthoDB" id="1939344at2759"/>
<proteinExistence type="predicted"/>
<evidence type="ECO:0000256" key="5">
    <source>
        <dbReference type="SAM" id="MobiDB-lite"/>
    </source>
</evidence>
<feature type="compositionally biased region" description="Polar residues" evidence="5">
    <location>
        <begin position="584"/>
        <end position="602"/>
    </location>
</feature>
<dbReference type="InterPro" id="IPR032675">
    <property type="entry name" value="LRR_dom_sf"/>
</dbReference>
<dbReference type="SMART" id="SM00369">
    <property type="entry name" value="LRR_TYP"/>
    <property type="match status" value="5"/>
</dbReference>
<protein>
    <recommendedName>
        <fullName evidence="4">Dynein axonemal assembly factor 1 homolog</fullName>
    </recommendedName>
</protein>